<dbReference type="SUPFAM" id="SSF89064">
    <property type="entry name" value="Replisome organizer (g39p helicase loader/inhibitor protein)"/>
    <property type="match status" value="1"/>
</dbReference>
<name>A0ABW4YLG8_9BACL</name>
<protein>
    <recommendedName>
        <fullName evidence="3">Replicative helicase inhibitor G39P N-terminal domain-containing protein</fullName>
    </recommendedName>
</protein>
<keyword evidence="2" id="KW-1185">Reference proteome</keyword>
<accession>A0ABW4YLG8</accession>
<dbReference type="Proteomes" id="UP001597362">
    <property type="component" value="Unassembled WGS sequence"/>
</dbReference>
<reference evidence="2" key="1">
    <citation type="journal article" date="2019" name="Int. J. Syst. Evol. Microbiol.">
        <title>The Global Catalogue of Microorganisms (GCM) 10K type strain sequencing project: providing services to taxonomists for standard genome sequencing and annotation.</title>
        <authorList>
            <consortium name="The Broad Institute Genomics Platform"/>
            <consortium name="The Broad Institute Genome Sequencing Center for Infectious Disease"/>
            <person name="Wu L."/>
            <person name="Ma J."/>
        </authorList>
    </citation>
    <scope>NUCLEOTIDE SEQUENCE [LARGE SCALE GENOMIC DNA]</scope>
    <source>
        <strain evidence="2">GH52</strain>
    </source>
</reference>
<evidence type="ECO:0008006" key="3">
    <source>
        <dbReference type="Google" id="ProtNLM"/>
    </source>
</evidence>
<dbReference type="InterPro" id="IPR036173">
    <property type="entry name" value="G39-like_N_sf"/>
</dbReference>
<comment type="caution">
    <text evidence="1">The sequence shown here is derived from an EMBL/GenBank/DDBJ whole genome shotgun (WGS) entry which is preliminary data.</text>
</comment>
<proteinExistence type="predicted"/>
<evidence type="ECO:0000313" key="1">
    <source>
        <dbReference type="EMBL" id="MFD2116372.1"/>
    </source>
</evidence>
<gene>
    <name evidence="1" type="ORF">ACFSJH_11630</name>
</gene>
<sequence length="113" mass="12858">MTKNEVILIIAELVENYPNFDSGDENIDRHYKYLSDFPFEAAMQNVQEHIKTNRFPPLIADIRGRLGDQMDGQRSKDATAAHFANLDAWGADGTPPPEGYWEHGRRLLRGEAD</sequence>
<dbReference type="Gene3D" id="1.10.8.200">
    <property type="entry name" value="Replisome organizer (g39p helicase loader/inhibitor protein)"/>
    <property type="match status" value="1"/>
</dbReference>
<evidence type="ECO:0000313" key="2">
    <source>
        <dbReference type="Proteomes" id="UP001597362"/>
    </source>
</evidence>
<dbReference type="EMBL" id="JBHUHO010000030">
    <property type="protein sequence ID" value="MFD2116372.1"/>
    <property type="molecule type" value="Genomic_DNA"/>
</dbReference>
<organism evidence="1 2">
    <name type="scientific">Paenibacillus yanchengensis</name>
    <dbReference type="NCBI Taxonomy" id="2035833"/>
    <lineage>
        <taxon>Bacteria</taxon>
        <taxon>Bacillati</taxon>
        <taxon>Bacillota</taxon>
        <taxon>Bacilli</taxon>
        <taxon>Bacillales</taxon>
        <taxon>Paenibacillaceae</taxon>
        <taxon>Paenibacillus</taxon>
    </lineage>
</organism>
<dbReference type="RefSeq" id="WP_377772471.1">
    <property type="nucleotide sequence ID" value="NZ_JBHUHO010000030.1"/>
</dbReference>